<dbReference type="SMART" id="SM00464">
    <property type="entry name" value="LON"/>
    <property type="match status" value="1"/>
</dbReference>
<evidence type="ECO:0000259" key="1">
    <source>
        <dbReference type="PROSITE" id="PS51787"/>
    </source>
</evidence>
<dbReference type="Gene3D" id="1.20.58.1480">
    <property type="match status" value="1"/>
</dbReference>
<dbReference type="PANTHER" id="PTHR46732:SF8">
    <property type="entry name" value="ATP-DEPENDENT PROTEASE LA (LON) DOMAIN PROTEIN"/>
    <property type="match status" value="1"/>
</dbReference>
<evidence type="ECO:0000313" key="3">
    <source>
        <dbReference type="Proteomes" id="UP000640489"/>
    </source>
</evidence>
<dbReference type="Pfam" id="PF02190">
    <property type="entry name" value="LON_substr_bdg"/>
    <property type="match status" value="1"/>
</dbReference>
<organism evidence="2 3">
    <name type="scientific">Nocardioides islandensis</name>
    <dbReference type="NCBI Taxonomy" id="433663"/>
    <lineage>
        <taxon>Bacteria</taxon>
        <taxon>Bacillati</taxon>
        <taxon>Actinomycetota</taxon>
        <taxon>Actinomycetes</taxon>
        <taxon>Propionibacteriales</taxon>
        <taxon>Nocardioidaceae</taxon>
        <taxon>Nocardioides</taxon>
    </lineage>
</organism>
<gene>
    <name evidence="2" type="ORF">ISU07_11935</name>
</gene>
<dbReference type="Gene3D" id="2.30.130.40">
    <property type="entry name" value="LON domain-like"/>
    <property type="match status" value="1"/>
</dbReference>
<dbReference type="PROSITE" id="PS51787">
    <property type="entry name" value="LON_N"/>
    <property type="match status" value="1"/>
</dbReference>
<feature type="domain" description="Lon N-terminal" evidence="1">
    <location>
        <begin position="2"/>
        <end position="198"/>
    </location>
</feature>
<dbReference type="InterPro" id="IPR003111">
    <property type="entry name" value="Lon_prtase_N"/>
</dbReference>
<name>A0A930VFU7_9ACTN</name>
<reference evidence="2" key="1">
    <citation type="submission" date="2020-11" db="EMBL/GenBank/DDBJ databases">
        <title>Nocardioides sp. nov., isolated from Soil of Cynanchum wilfordii Hemsley rhizosphere.</title>
        <authorList>
            <person name="Lee J.-S."/>
            <person name="Suh M.K."/>
            <person name="Kim J.-S."/>
        </authorList>
    </citation>
    <scope>NUCLEOTIDE SEQUENCE</scope>
    <source>
        <strain evidence="2">KCTC 19275</strain>
    </source>
</reference>
<dbReference type="Proteomes" id="UP000640489">
    <property type="component" value="Unassembled WGS sequence"/>
</dbReference>
<dbReference type="InterPro" id="IPR015947">
    <property type="entry name" value="PUA-like_sf"/>
</dbReference>
<dbReference type="RefSeq" id="WP_194707024.1">
    <property type="nucleotide sequence ID" value="NZ_JADKPN010000006.1"/>
</dbReference>
<accession>A0A930VFU7</accession>
<evidence type="ECO:0000313" key="2">
    <source>
        <dbReference type="EMBL" id="MBF4763837.1"/>
    </source>
</evidence>
<proteinExistence type="predicted"/>
<keyword evidence="3" id="KW-1185">Reference proteome</keyword>
<protein>
    <submittedName>
        <fullName evidence="2">LON peptidase substrate-binding domain-containing protein</fullName>
    </submittedName>
</protein>
<dbReference type="InterPro" id="IPR046336">
    <property type="entry name" value="Lon_prtase_N_sf"/>
</dbReference>
<dbReference type="SUPFAM" id="SSF88697">
    <property type="entry name" value="PUA domain-like"/>
    <property type="match status" value="1"/>
</dbReference>
<dbReference type="AlphaFoldDB" id="A0A930VFU7"/>
<comment type="caution">
    <text evidence="2">The sequence shown here is derived from an EMBL/GenBank/DDBJ whole genome shotgun (WGS) entry which is preliminary data.</text>
</comment>
<dbReference type="PANTHER" id="PTHR46732">
    <property type="entry name" value="ATP-DEPENDENT PROTEASE LA (LON) DOMAIN PROTEIN"/>
    <property type="match status" value="1"/>
</dbReference>
<dbReference type="EMBL" id="JADKPN010000006">
    <property type="protein sequence ID" value="MBF4763837.1"/>
    <property type="molecule type" value="Genomic_DNA"/>
</dbReference>
<sequence>MATTLPMFPLNAVLFPGVSVPLTVFEDRYRALVHHLLRADPEERYFGSVGIREGYEVGEHGAQSLFRIGCRVKMTDVESHADGTFSLVAVGMERISLEHLDISGAYPVGQVEPRPEVPSEVPAEVVERAVATFTAYRVVLSDFRDDPYPHPLPQDPAYLSWTLAAVAPLPLHERQALLEAEDAGVRLAMVTDLLRAELRAMNVIPSLPATEVARTRWSPN</sequence>